<evidence type="ECO:0000256" key="3">
    <source>
        <dbReference type="SAM" id="Coils"/>
    </source>
</evidence>
<dbReference type="Gramene" id="RZC44832">
    <property type="protein sequence ID" value="RZC44832"/>
    <property type="gene ID" value="C5167_037783"/>
</dbReference>
<feature type="coiled-coil region" evidence="3">
    <location>
        <begin position="72"/>
        <end position="120"/>
    </location>
</feature>
<accession>A0A4Y7IAT3</accession>
<dbReference type="GO" id="GO:0009903">
    <property type="term" value="P:chloroplast avoidance movement"/>
    <property type="evidence" value="ECO:0007669"/>
    <property type="project" value="TreeGrafter"/>
</dbReference>
<keyword evidence="2 3" id="KW-0175">Coiled coil</keyword>
<dbReference type="GO" id="GO:0009904">
    <property type="term" value="P:chloroplast accumulation movement"/>
    <property type="evidence" value="ECO:0007669"/>
    <property type="project" value="TreeGrafter"/>
</dbReference>
<protein>
    <recommendedName>
        <fullName evidence="6">WEB family protein</fullName>
    </recommendedName>
</protein>
<sequence>MDSSSDEGTTVIMRRPRSEIDTSAPFRSVKEAVMLFGERVLVGEVYANKLKELQGAAATIHNDSTNHGSSKLGTVTAELQETKQSLQKAREEGMLMANSLTSLQEELEQTRKELQKLKVIENDFIEKQWIESEDIKDIRFIDIKPTTNVEVEKTQRINVEEQDDEQFELQKKRYVKFASPPSLTQVICSPGEAGNVLERSPSLQKKKKPLIPLIGGMFSKKKTNHQQAVYPKSTRAL</sequence>
<dbReference type="GO" id="GO:0005829">
    <property type="term" value="C:cytosol"/>
    <property type="evidence" value="ECO:0007669"/>
    <property type="project" value="TreeGrafter"/>
</dbReference>
<dbReference type="EMBL" id="CM010715">
    <property type="protein sequence ID" value="RZC44832.1"/>
    <property type="molecule type" value="Genomic_DNA"/>
</dbReference>
<evidence type="ECO:0008006" key="6">
    <source>
        <dbReference type="Google" id="ProtNLM"/>
    </source>
</evidence>
<comment type="similarity">
    <text evidence="1">Belongs to the WEB family.</text>
</comment>
<organism evidence="4 5">
    <name type="scientific">Papaver somniferum</name>
    <name type="common">Opium poppy</name>
    <dbReference type="NCBI Taxonomy" id="3469"/>
    <lineage>
        <taxon>Eukaryota</taxon>
        <taxon>Viridiplantae</taxon>
        <taxon>Streptophyta</taxon>
        <taxon>Embryophyta</taxon>
        <taxon>Tracheophyta</taxon>
        <taxon>Spermatophyta</taxon>
        <taxon>Magnoliopsida</taxon>
        <taxon>Ranunculales</taxon>
        <taxon>Papaveraceae</taxon>
        <taxon>Papaveroideae</taxon>
        <taxon>Papaver</taxon>
    </lineage>
</organism>
<evidence type="ECO:0000256" key="1">
    <source>
        <dbReference type="ARBA" id="ARBA00005485"/>
    </source>
</evidence>
<dbReference type="PANTHER" id="PTHR32054">
    <property type="entry name" value="HEAVY CHAIN, PUTATIVE, EXPRESSED-RELATED-RELATED"/>
    <property type="match status" value="1"/>
</dbReference>
<keyword evidence="5" id="KW-1185">Reference proteome</keyword>
<gene>
    <name evidence="4" type="ORF">C5167_037783</name>
</gene>
<evidence type="ECO:0000256" key="2">
    <source>
        <dbReference type="ARBA" id="ARBA00023054"/>
    </source>
</evidence>
<proteinExistence type="inferred from homology"/>
<dbReference type="AlphaFoldDB" id="A0A4Y7IAT3"/>
<reference evidence="4 5" key="1">
    <citation type="journal article" date="2018" name="Science">
        <title>The opium poppy genome and morphinan production.</title>
        <authorList>
            <person name="Guo L."/>
            <person name="Winzer T."/>
            <person name="Yang X."/>
            <person name="Li Y."/>
            <person name="Ning Z."/>
            <person name="He Z."/>
            <person name="Teodor R."/>
            <person name="Lu Y."/>
            <person name="Bowser T.A."/>
            <person name="Graham I.A."/>
            <person name="Ye K."/>
        </authorList>
    </citation>
    <scope>NUCLEOTIDE SEQUENCE [LARGE SCALE GENOMIC DNA]</scope>
    <source>
        <strain evidence="5">cv. HN1</strain>
        <tissue evidence="4">Leaves</tissue>
    </source>
</reference>
<evidence type="ECO:0000313" key="5">
    <source>
        <dbReference type="Proteomes" id="UP000316621"/>
    </source>
</evidence>
<name>A0A4Y7IAT3_PAPSO</name>
<dbReference type="OMA" id="SHAMMEL"/>
<evidence type="ECO:0000313" key="4">
    <source>
        <dbReference type="EMBL" id="RZC44832.1"/>
    </source>
</evidence>
<dbReference type="PANTHER" id="PTHR32054:SF9">
    <property type="entry name" value="OS04G0116200 PROTEIN"/>
    <property type="match status" value="1"/>
</dbReference>
<dbReference type="Proteomes" id="UP000316621">
    <property type="component" value="Chromosome 1"/>
</dbReference>
<dbReference type="STRING" id="3469.A0A4Y7IAT3"/>